<dbReference type="PROSITE" id="PS00018">
    <property type="entry name" value="EF_HAND_1"/>
    <property type="match status" value="1"/>
</dbReference>
<reference evidence="3" key="1">
    <citation type="journal article" date="2020" name="Microb. Genom.">
        <title>Genetic diversity of clinical and environmental Mucorales isolates obtained from an investigation of mucormycosis cases among solid organ transplant recipients.</title>
        <authorList>
            <person name="Nguyen M.H."/>
            <person name="Kaul D."/>
            <person name="Muto C."/>
            <person name="Cheng S.J."/>
            <person name="Richter R.A."/>
            <person name="Bruno V.M."/>
            <person name="Liu G."/>
            <person name="Beyhan S."/>
            <person name="Sundermann A.J."/>
            <person name="Mounaud S."/>
            <person name="Pasculle A.W."/>
            <person name="Nierman W.C."/>
            <person name="Driscoll E."/>
            <person name="Cumbie R."/>
            <person name="Clancy C.J."/>
            <person name="Dupont C.L."/>
        </authorList>
    </citation>
    <scope>NUCLEOTIDE SEQUENCE</scope>
    <source>
        <strain evidence="3">GL11</strain>
    </source>
</reference>
<dbReference type="GO" id="GO:0005509">
    <property type="term" value="F:calcium ion binding"/>
    <property type="evidence" value="ECO:0007669"/>
    <property type="project" value="InterPro"/>
</dbReference>
<dbReference type="Proteomes" id="UP000716291">
    <property type="component" value="Unassembled WGS sequence"/>
</dbReference>
<dbReference type="Gene3D" id="1.10.238.10">
    <property type="entry name" value="EF-hand"/>
    <property type="match status" value="1"/>
</dbReference>
<dbReference type="InterPro" id="IPR018247">
    <property type="entry name" value="EF_Hand_1_Ca_BS"/>
</dbReference>
<dbReference type="InterPro" id="IPR011992">
    <property type="entry name" value="EF-hand-dom_pair"/>
</dbReference>
<gene>
    <name evidence="3" type="ORF">G6F64_010927</name>
</gene>
<dbReference type="InterPro" id="IPR002048">
    <property type="entry name" value="EF_hand_dom"/>
</dbReference>
<name>A0A9P6X039_RHIOR</name>
<dbReference type="SUPFAM" id="SSF47473">
    <property type="entry name" value="EF-hand"/>
    <property type="match status" value="1"/>
</dbReference>
<evidence type="ECO:0000313" key="3">
    <source>
        <dbReference type="EMBL" id="KAG1302437.1"/>
    </source>
</evidence>
<evidence type="ECO:0000256" key="1">
    <source>
        <dbReference type="ARBA" id="ARBA00022837"/>
    </source>
</evidence>
<organism evidence="3 4">
    <name type="scientific">Rhizopus oryzae</name>
    <name type="common">Mucormycosis agent</name>
    <name type="synonym">Rhizopus arrhizus var. delemar</name>
    <dbReference type="NCBI Taxonomy" id="64495"/>
    <lineage>
        <taxon>Eukaryota</taxon>
        <taxon>Fungi</taxon>
        <taxon>Fungi incertae sedis</taxon>
        <taxon>Mucoromycota</taxon>
        <taxon>Mucoromycotina</taxon>
        <taxon>Mucoromycetes</taxon>
        <taxon>Mucorales</taxon>
        <taxon>Mucorineae</taxon>
        <taxon>Rhizopodaceae</taxon>
        <taxon>Rhizopus</taxon>
    </lineage>
</organism>
<dbReference type="AlphaFoldDB" id="A0A9P6X039"/>
<dbReference type="Pfam" id="PF13499">
    <property type="entry name" value="EF-hand_7"/>
    <property type="match status" value="1"/>
</dbReference>
<comment type="caution">
    <text evidence="3">The sequence shown here is derived from an EMBL/GenBank/DDBJ whole genome shotgun (WGS) entry which is preliminary data.</text>
</comment>
<protein>
    <recommendedName>
        <fullName evidence="2">EF-hand domain-containing protein</fullName>
    </recommendedName>
</protein>
<evidence type="ECO:0000259" key="2">
    <source>
        <dbReference type="PROSITE" id="PS50222"/>
    </source>
</evidence>
<dbReference type="EMBL" id="JAANQT010002437">
    <property type="protein sequence ID" value="KAG1302437.1"/>
    <property type="molecule type" value="Genomic_DNA"/>
</dbReference>
<feature type="domain" description="EF-hand" evidence="2">
    <location>
        <begin position="18"/>
        <end position="53"/>
    </location>
</feature>
<proteinExistence type="predicted"/>
<dbReference type="PROSITE" id="PS50222">
    <property type="entry name" value="EF_HAND_2"/>
    <property type="match status" value="1"/>
</dbReference>
<accession>A0A9P6X039</accession>
<dbReference type="CDD" id="cd00051">
    <property type="entry name" value="EFh"/>
    <property type="match status" value="1"/>
</dbReference>
<sequence>MVVNAFTLQRKYPQLQVNDINNLIDQFNEIDLDQDGYLDHNEIRKACKDTGYSDNYDEIRATLKDVSTNTVGKIDVEEFIEE</sequence>
<evidence type="ECO:0000313" key="4">
    <source>
        <dbReference type="Proteomes" id="UP000716291"/>
    </source>
</evidence>
<keyword evidence="1" id="KW-0106">Calcium</keyword>
<keyword evidence="4" id="KW-1185">Reference proteome</keyword>